<protein>
    <recommendedName>
        <fullName evidence="4">Tetratricopeptide repeat-like domain-containing protein</fullName>
    </recommendedName>
</protein>
<keyword evidence="1" id="KW-1133">Transmembrane helix</keyword>
<gene>
    <name evidence="2" type="ORF">CQA63_02940</name>
</gene>
<accession>A0A3D8I7L7</accession>
<proteinExistence type="predicted"/>
<sequence>MSLQSNLHDVKASFDSDKKILESAFTLEILYKRYRKYIIAGIVCVAIVGVWWSVNAYIHSQRAKEASTAYAKLFENATDTQALQALQKASPELYDMYVYFNAHDGDIHLYEGLADSKNALVRSLAQYEIASIRASESLQDSGLSLDESLAFLERTRAGSLKEFALLQEAYLLFKAKKNDEAYQKLMLIPENSVFYEAALNLRHFGLELQTPKKDKS</sequence>
<organism evidence="2 3">
    <name type="scientific">Helicobacter marmotae</name>
    <dbReference type="NCBI Taxonomy" id="152490"/>
    <lineage>
        <taxon>Bacteria</taxon>
        <taxon>Pseudomonadati</taxon>
        <taxon>Campylobacterota</taxon>
        <taxon>Epsilonproteobacteria</taxon>
        <taxon>Campylobacterales</taxon>
        <taxon>Helicobacteraceae</taxon>
        <taxon>Helicobacter</taxon>
    </lineage>
</organism>
<evidence type="ECO:0000256" key="1">
    <source>
        <dbReference type="SAM" id="Phobius"/>
    </source>
</evidence>
<keyword evidence="1" id="KW-0812">Transmembrane</keyword>
<dbReference type="Proteomes" id="UP000256599">
    <property type="component" value="Unassembled WGS sequence"/>
</dbReference>
<dbReference type="AlphaFoldDB" id="A0A3D8I7L7"/>
<reference evidence="2 3" key="1">
    <citation type="submission" date="2018-04" db="EMBL/GenBank/DDBJ databases">
        <title>Novel Campyloabacter and Helicobacter Species and Strains.</title>
        <authorList>
            <person name="Mannion A.J."/>
            <person name="Shen Z."/>
            <person name="Fox J.G."/>
        </authorList>
    </citation>
    <scope>NUCLEOTIDE SEQUENCE [LARGE SCALE GENOMIC DNA]</scope>
    <source>
        <strain evidence="2 3">MIT 98-6070</strain>
    </source>
</reference>
<evidence type="ECO:0000313" key="2">
    <source>
        <dbReference type="EMBL" id="RDU60521.1"/>
    </source>
</evidence>
<keyword evidence="1" id="KW-0472">Membrane</keyword>
<comment type="caution">
    <text evidence="2">The sequence shown here is derived from an EMBL/GenBank/DDBJ whole genome shotgun (WGS) entry which is preliminary data.</text>
</comment>
<evidence type="ECO:0008006" key="4">
    <source>
        <dbReference type="Google" id="ProtNLM"/>
    </source>
</evidence>
<dbReference type="EMBL" id="NXLR01000003">
    <property type="protein sequence ID" value="RDU60521.1"/>
    <property type="molecule type" value="Genomic_DNA"/>
</dbReference>
<name>A0A3D8I7L7_9HELI</name>
<evidence type="ECO:0000313" key="3">
    <source>
        <dbReference type="Proteomes" id="UP000256599"/>
    </source>
</evidence>
<feature type="transmembrane region" description="Helical" evidence="1">
    <location>
        <begin position="37"/>
        <end position="54"/>
    </location>
</feature>
<keyword evidence="3" id="KW-1185">Reference proteome</keyword>
<dbReference type="OrthoDB" id="5334020at2"/>
<dbReference type="RefSeq" id="WP_104699325.1">
    <property type="nucleotide sequence ID" value="NZ_FZPP01000004.1"/>
</dbReference>